<dbReference type="Proteomes" id="UP000607653">
    <property type="component" value="Unassembled WGS sequence"/>
</dbReference>
<dbReference type="AlphaFoldDB" id="A0A822YE21"/>
<reference evidence="1 2" key="1">
    <citation type="journal article" date="2020" name="Mol. Biol. Evol.">
        <title>Distinct Expression and Methylation Patterns for Genes with Different Fates following a Single Whole-Genome Duplication in Flowering Plants.</title>
        <authorList>
            <person name="Shi T."/>
            <person name="Rahmani R.S."/>
            <person name="Gugger P.F."/>
            <person name="Wang M."/>
            <person name="Li H."/>
            <person name="Zhang Y."/>
            <person name="Li Z."/>
            <person name="Wang Q."/>
            <person name="Van de Peer Y."/>
            <person name="Marchal K."/>
            <person name="Chen J."/>
        </authorList>
    </citation>
    <scope>NUCLEOTIDE SEQUENCE [LARGE SCALE GENOMIC DNA]</scope>
    <source>
        <tissue evidence="1">Leaf</tissue>
    </source>
</reference>
<proteinExistence type="predicted"/>
<organism evidence="1 2">
    <name type="scientific">Nelumbo nucifera</name>
    <name type="common">Sacred lotus</name>
    <dbReference type="NCBI Taxonomy" id="4432"/>
    <lineage>
        <taxon>Eukaryota</taxon>
        <taxon>Viridiplantae</taxon>
        <taxon>Streptophyta</taxon>
        <taxon>Embryophyta</taxon>
        <taxon>Tracheophyta</taxon>
        <taxon>Spermatophyta</taxon>
        <taxon>Magnoliopsida</taxon>
        <taxon>Proteales</taxon>
        <taxon>Nelumbonaceae</taxon>
        <taxon>Nelumbo</taxon>
    </lineage>
</organism>
<dbReference type="EMBL" id="DUZY01000003">
    <property type="protein sequence ID" value="DAD30800.1"/>
    <property type="molecule type" value="Genomic_DNA"/>
</dbReference>
<keyword evidence="2" id="KW-1185">Reference proteome</keyword>
<evidence type="ECO:0000313" key="2">
    <source>
        <dbReference type="Proteomes" id="UP000607653"/>
    </source>
</evidence>
<protein>
    <submittedName>
        <fullName evidence="1">Uncharacterized protein</fullName>
    </submittedName>
</protein>
<gene>
    <name evidence="1" type="ORF">HUJ06_009651</name>
</gene>
<evidence type="ECO:0000313" key="1">
    <source>
        <dbReference type="EMBL" id="DAD30800.1"/>
    </source>
</evidence>
<accession>A0A822YE21</accession>
<sequence>MAIDTGIVQTVFYQNPVSIFVVSKVLLLRAIFGKEALGATRSGNAGVSARRSDRVQLLLAYKEPPWLLLSTV</sequence>
<name>A0A822YE21_NELNU</name>
<comment type="caution">
    <text evidence="1">The sequence shown here is derived from an EMBL/GenBank/DDBJ whole genome shotgun (WGS) entry which is preliminary data.</text>
</comment>